<accession>E0IG57</accession>
<dbReference type="Proteomes" id="UP000005387">
    <property type="component" value="Unassembled WGS sequence"/>
</dbReference>
<comment type="similarity">
    <text evidence="1">Belongs to the TolB family.</text>
</comment>
<evidence type="ECO:0000256" key="1">
    <source>
        <dbReference type="ARBA" id="ARBA00009820"/>
    </source>
</evidence>
<name>E0IG57_9BACL</name>
<dbReference type="InterPro" id="IPR011659">
    <property type="entry name" value="WD40"/>
</dbReference>
<organism evidence="2 3">
    <name type="scientific">Paenibacillus curdlanolyticus YK9</name>
    <dbReference type="NCBI Taxonomy" id="717606"/>
    <lineage>
        <taxon>Bacteria</taxon>
        <taxon>Bacillati</taxon>
        <taxon>Bacillota</taxon>
        <taxon>Bacilli</taxon>
        <taxon>Bacillales</taxon>
        <taxon>Paenibacillaceae</taxon>
        <taxon>Paenibacillus</taxon>
    </lineage>
</organism>
<dbReference type="OrthoDB" id="9774911at2"/>
<dbReference type="eggNOG" id="COG0823">
    <property type="taxonomic scope" value="Bacteria"/>
</dbReference>
<dbReference type="SUPFAM" id="SSF82171">
    <property type="entry name" value="DPP6 N-terminal domain-like"/>
    <property type="match status" value="1"/>
</dbReference>
<dbReference type="PANTHER" id="PTHR36842">
    <property type="entry name" value="PROTEIN TOLB HOMOLOG"/>
    <property type="match status" value="1"/>
</dbReference>
<dbReference type="Pfam" id="PF07676">
    <property type="entry name" value="PD40"/>
    <property type="match status" value="1"/>
</dbReference>
<gene>
    <name evidence="2" type="ORF">PaecuDRAFT_4648</name>
</gene>
<dbReference type="Gene3D" id="2.120.10.30">
    <property type="entry name" value="TolB, C-terminal domain"/>
    <property type="match status" value="2"/>
</dbReference>
<dbReference type="AlphaFoldDB" id="E0IG57"/>
<dbReference type="PANTHER" id="PTHR36842:SF1">
    <property type="entry name" value="PROTEIN TOLB"/>
    <property type="match status" value="1"/>
</dbReference>
<evidence type="ECO:0000313" key="2">
    <source>
        <dbReference type="EMBL" id="EFM08637.1"/>
    </source>
</evidence>
<keyword evidence="3" id="KW-1185">Reference proteome</keyword>
<reference evidence="2 3" key="1">
    <citation type="submission" date="2010-07" db="EMBL/GenBank/DDBJ databases">
        <title>The draft genome of Paenibacillus curdlanolyticus YK9.</title>
        <authorList>
            <consortium name="US DOE Joint Genome Institute (JGI-PGF)"/>
            <person name="Lucas S."/>
            <person name="Copeland A."/>
            <person name="Lapidus A."/>
            <person name="Cheng J.-F."/>
            <person name="Bruce D."/>
            <person name="Goodwin L."/>
            <person name="Pitluck S."/>
            <person name="Land M.L."/>
            <person name="Hauser L."/>
            <person name="Chang Y.-J."/>
            <person name="Jeffries C."/>
            <person name="Anderson I.J."/>
            <person name="Johnson E."/>
            <person name="Loganathan U."/>
            <person name="Mulhopadhyay B."/>
            <person name="Kyrpides N."/>
            <person name="Woyke T.J."/>
        </authorList>
    </citation>
    <scope>NUCLEOTIDE SEQUENCE [LARGE SCALE GENOMIC DNA]</scope>
    <source>
        <strain evidence="2 3">YK9</strain>
    </source>
</reference>
<evidence type="ECO:0000313" key="3">
    <source>
        <dbReference type="Proteomes" id="UP000005387"/>
    </source>
</evidence>
<dbReference type="InterPro" id="IPR011042">
    <property type="entry name" value="6-blade_b-propeller_TolB-like"/>
</dbReference>
<protein>
    <submittedName>
        <fullName evidence="2">TolB domain-containing protein</fullName>
    </submittedName>
</protein>
<proteinExistence type="inferred from homology"/>
<dbReference type="EMBL" id="AEDD01000015">
    <property type="protein sequence ID" value="EFM08637.1"/>
    <property type="molecule type" value="Genomic_DNA"/>
</dbReference>
<sequence>MRMVLYLGVVLVSLVSMLTGMGTTATKAVTNGIGAAQAEAVLPSNGGPKRIVSDAAFIRGGGLWVKRAGQEQQLAPGGTGAAAARYPRWSSDGKWLAYTRGAMSSNQQLRVIERSKGVELQVAQQVDRFAWSPDKNRLAYLRQGILFVVDAASPDKPAEIAREMSNFAWLPDGSGLLASTQSKLLDGESNWTRVRLLQIPISAAGSAGPAVTLYTLPEQSDAFFAVGTSTFKWSANGRWIAFLATPTASLSADGNTLCVLSADGKVFRKVDEMVNHEQWIQWSPEGESLAYIGGVGREATTNKQLRVLAKPDAGQPTVYTPQGKAAGDFTWNGANSIIVSQAAEQAFSSDPKKRPRPSLVVVDLTSGKQLPLTTPTGGYGEYDPILLPGKQLSWIRYDGQQANVWLADKAGQPGAIWINSIDPGDNYYEQWGWDAVLDYAKR</sequence>
<dbReference type="STRING" id="717606.PaecuDRAFT_4648"/>
<dbReference type="RefSeq" id="WP_006040628.1">
    <property type="nucleotide sequence ID" value="NZ_AEDD01000015.1"/>
</dbReference>